<evidence type="ECO:0000256" key="3">
    <source>
        <dbReference type="SAM" id="MobiDB-lite"/>
    </source>
</evidence>
<dbReference type="InterPro" id="IPR005135">
    <property type="entry name" value="Endo/exonuclease/phosphatase"/>
</dbReference>
<comment type="caution">
    <text evidence="5">The sequence shown here is derived from an EMBL/GenBank/DDBJ whole genome shotgun (WGS) entry which is preliminary data.</text>
</comment>
<dbReference type="SUPFAM" id="SSF56219">
    <property type="entry name" value="DNase I-like"/>
    <property type="match status" value="1"/>
</dbReference>
<dbReference type="PANTHER" id="PTHR33481:SF1">
    <property type="entry name" value="ENDONUCLEASE_EXONUCLEASE_PHOSPHATASE DOMAIN-CONTAINING PROTEIN-RELATED"/>
    <property type="match status" value="1"/>
</dbReference>
<dbReference type="InterPro" id="IPR036691">
    <property type="entry name" value="Endo/exonu/phosph_ase_sf"/>
</dbReference>
<dbReference type="SUPFAM" id="SSF56672">
    <property type="entry name" value="DNA/RNA polymerases"/>
    <property type="match status" value="1"/>
</dbReference>
<dbReference type="PROSITE" id="PS50878">
    <property type="entry name" value="RT_POL"/>
    <property type="match status" value="1"/>
</dbReference>
<comment type="subcellular location">
    <subcellularLocation>
        <location evidence="1">Mitochondrion</location>
    </subcellularLocation>
</comment>
<dbReference type="OrthoDB" id="4842715at2759"/>
<name>A0A9N9UWZ3_9HYPO</name>
<dbReference type="GO" id="GO:0003824">
    <property type="term" value="F:catalytic activity"/>
    <property type="evidence" value="ECO:0007669"/>
    <property type="project" value="InterPro"/>
</dbReference>
<feature type="domain" description="Reverse transcriptase" evidence="4">
    <location>
        <begin position="530"/>
        <end position="819"/>
    </location>
</feature>
<evidence type="ECO:0000313" key="6">
    <source>
        <dbReference type="Proteomes" id="UP000754883"/>
    </source>
</evidence>
<evidence type="ECO:0000256" key="2">
    <source>
        <dbReference type="ARBA" id="ARBA00023128"/>
    </source>
</evidence>
<dbReference type="Gene3D" id="3.60.10.10">
    <property type="entry name" value="Endonuclease/exonuclease/phosphatase"/>
    <property type="match status" value="1"/>
</dbReference>
<dbReference type="PANTHER" id="PTHR33481">
    <property type="entry name" value="REVERSE TRANSCRIPTASE"/>
    <property type="match status" value="1"/>
</dbReference>
<organism evidence="5 6">
    <name type="scientific">Clonostachys byssicola</name>
    <dbReference type="NCBI Taxonomy" id="160290"/>
    <lineage>
        <taxon>Eukaryota</taxon>
        <taxon>Fungi</taxon>
        <taxon>Dikarya</taxon>
        <taxon>Ascomycota</taxon>
        <taxon>Pezizomycotina</taxon>
        <taxon>Sordariomycetes</taxon>
        <taxon>Hypocreomycetidae</taxon>
        <taxon>Hypocreales</taxon>
        <taxon>Bionectriaceae</taxon>
        <taxon>Clonostachys</taxon>
    </lineage>
</organism>
<dbReference type="GO" id="GO:0005739">
    <property type="term" value="C:mitochondrion"/>
    <property type="evidence" value="ECO:0007669"/>
    <property type="project" value="UniProtKB-SubCell"/>
</dbReference>
<gene>
    <name evidence="5" type="ORF">CBYS24578_00001929</name>
</gene>
<evidence type="ECO:0000259" key="4">
    <source>
        <dbReference type="PROSITE" id="PS50878"/>
    </source>
</evidence>
<feature type="compositionally biased region" description="Basic residues" evidence="3">
    <location>
        <begin position="1242"/>
        <end position="1269"/>
    </location>
</feature>
<dbReference type="AlphaFoldDB" id="A0A9N9UWZ3"/>
<dbReference type="InterPro" id="IPR000477">
    <property type="entry name" value="RT_dom"/>
</dbReference>
<feature type="region of interest" description="Disordered" evidence="3">
    <location>
        <begin position="79"/>
        <end position="102"/>
    </location>
</feature>
<evidence type="ECO:0000313" key="5">
    <source>
        <dbReference type="EMBL" id="CAH0002271.1"/>
    </source>
</evidence>
<reference evidence="6" key="1">
    <citation type="submission" date="2019-06" db="EMBL/GenBank/DDBJ databases">
        <authorList>
            <person name="Broberg M."/>
        </authorList>
    </citation>
    <scope>NUCLEOTIDE SEQUENCE [LARGE SCALE GENOMIC DNA]</scope>
</reference>
<protein>
    <recommendedName>
        <fullName evidence="4">Reverse transcriptase domain-containing protein</fullName>
    </recommendedName>
</protein>
<feature type="region of interest" description="Disordered" evidence="3">
    <location>
        <begin position="1234"/>
        <end position="1269"/>
    </location>
</feature>
<proteinExistence type="predicted"/>
<dbReference type="Pfam" id="PF00078">
    <property type="entry name" value="RVT_1"/>
    <property type="match status" value="1"/>
</dbReference>
<dbReference type="Pfam" id="PF14529">
    <property type="entry name" value="Exo_endo_phos_2"/>
    <property type="match status" value="1"/>
</dbReference>
<accession>A0A9N9UWZ3</accession>
<dbReference type="InterPro" id="IPR043502">
    <property type="entry name" value="DNA/RNA_pol_sf"/>
</dbReference>
<keyword evidence="2" id="KW-0496">Mitochondrion</keyword>
<reference evidence="5 6" key="2">
    <citation type="submission" date="2021-10" db="EMBL/GenBank/DDBJ databases">
        <authorList>
            <person name="Piombo E."/>
        </authorList>
    </citation>
    <scope>NUCLEOTIDE SEQUENCE [LARGE SCALE GENOMIC DNA]</scope>
</reference>
<evidence type="ECO:0000256" key="1">
    <source>
        <dbReference type="ARBA" id="ARBA00004173"/>
    </source>
</evidence>
<keyword evidence="6" id="KW-1185">Reference proteome</keyword>
<sequence>MESSSDAPAWLERIPHHSLRIASVNLKRSRHRLEALLRYMNEQDESWDVVAIQDLPIEFAFTPSPGYDLFYWSNRELEENDKPPPPWDSQKKPDTTQVQEPKPARISSVGFYIAQYISSLNWAVTRPPPDDANTELVATLHLTTQDAILDIHNIYNRDNKLDLDELFIYAAGSEHVIFVGDFNIEHPESNKKSQKSKSLGQMMKGAKMTCLTPSDKITYSRSHPRDDGLYSSTIDLIFVSKPLLDRAPGREGACRVLNVRGFETDHRVTETTISIKPVEAVGVQYLWKQVNHDKFREAMRKAFEILGFPPLGFRTEVDAYTAAVLNAMGSVIESQARIRRQNSRRQHQAPRSPELEELMEKEAQLFREYDQNGSQQTLTAWETQRMSTQQYRQTMTDNAAKTKNTVHKDFRQSAQRSQPRKPPIIPTLEVDGRRITKPKEQADCLVNSIWPDVHPIKKGQHRTRRGIPKPVRLSPSLELQCFQRLRDGELRDIIKGLNTGRSSLPDGIGNEAMIICIEECLPYLEHLFNACLALKYHPVRFKHAITIMLRKPSKSSYTSPKSWRPVALLSCVGKVLEKIIANKIRDLAIEHNLVPKYQYAAPGRSTTHALQFLVNIVYRGWSFPQISSLPRFVRRRLVSLLGFDITGAYDRIPWERLLEALLRKRMPYWIVEFCWSFLSGRTTNLRFPGHESECYEINVGIPQGSPLSPILFLLFIAGLLESNEGLANPFGPGVEFYIFGYADDHYIVAISPDYETNCDVFRVVTDVIMGWARENDVIFNPAKYIVMHFRGRRIRDDRAFERILWAEDEKDRKAYGSDLKKDTSRMLLSPVSQALPAIEGVTLEALVTQTRILGVIVDDELNWGPHINTLKTKVYAKVGYMKRISGPTWGKTLWQMRQLYLTSIRPIISYGCGAWFSPPGENRIKWRLTKHRMAQLETLQYRCLLAVSGAMNGTSRETLLTELGIPSLEVYLGQQAKMYRTRMLDTPEYKELERIRMRFPLGKVKAAYNRHPFHLLFCEANALRGLAEENELTKLKAEFIKSQAKSTRSKAKPEVFSPSQKQLRQAIKRFISKNADARSRTEWKAYIDAHKNGLRTYMDGWVDHPGFQLVNPKWHHNNFKLYKDLRRAESTMLLHCRTGCIQLRHYLHSKRDITNHDVPNSQCPCGTGKHTALHLFLECPNLHDARQRLTADLGQHDLSETLGILLGKPKEAGILARWAIQNFGIEQFKCVPPPNKKGNTNYKRKHHNAHHNAHHKEEHRRKKLKTYPQ</sequence>
<dbReference type="EMBL" id="CABFNO020001560">
    <property type="protein sequence ID" value="CAH0002271.1"/>
    <property type="molecule type" value="Genomic_DNA"/>
</dbReference>
<dbReference type="Proteomes" id="UP000754883">
    <property type="component" value="Unassembled WGS sequence"/>
</dbReference>
<dbReference type="CDD" id="cd01650">
    <property type="entry name" value="RT_nLTR_like"/>
    <property type="match status" value="1"/>
</dbReference>